<gene>
    <name evidence="1" type="ORF">COCON_G00234220</name>
</gene>
<evidence type="ECO:0000313" key="1">
    <source>
        <dbReference type="EMBL" id="KAJ8247253.1"/>
    </source>
</evidence>
<sequence length="105" mass="11693">LVPAPEGQAYEQTVGHRPVGSTRLSRTVEGLQLQLGRERTQCSACVVEDEVFELTLGLHTLLELKCCVDLSSRVLRLAASGEELPFLDMQTEVQFHHDNNKNTTM</sequence>
<dbReference type="OrthoDB" id="1047367at2759"/>
<dbReference type="Proteomes" id="UP001152803">
    <property type="component" value="Unassembled WGS sequence"/>
</dbReference>
<proteinExistence type="predicted"/>
<keyword evidence="2" id="KW-1185">Reference proteome</keyword>
<comment type="caution">
    <text evidence="1">The sequence shown here is derived from an EMBL/GenBank/DDBJ whole genome shotgun (WGS) entry which is preliminary data.</text>
</comment>
<evidence type="ECO:0000313" key="2">
    <source>
        <dbReference type="Proteomes" id="UP001152803"/>
    </source>
</evidence>
<name>A0A9Q1HMN8_CONCO</name>
<dbReference type="EMBL" id="JAFJMO010000413">
    <property type="protein sequence ID" value="KAJ8247253.1"/>
    <property type="molecule type" value="Genomic_DNA"/>
</dbReference>
<dbReference type="PANTHER" id="PTHR12917">
    <property type="entry name" value="ASPARTYL PROTEASE DDI-RELATED"/>
    <property type="match status" value="1"/>
</dbReference>
<feature type="non-terminal residue" evidence="1">
    <location>
        <position position="1"/>
    </location>
</feature>
<dbReference type="AlphaFoldDB" id="A0A9Q1HMN8"/>
<dbReference type="InterPro" id="IPR021109">
    <property type="entry name" value="Peptidase_aspartic_dom_sf"/>
</dbReference>
<reference evidence="1" key="1">
    <citation type="journal article" date="2023" name="Science">
        <title>Genome structures resolve the early diversification of teleost fishes.</title>
        <authorList>
            <person name="Parey E."/>
            <person name="Louis A."/>
            <person name="Montfort J."/>
            <person name="Bouchez O."/>
            <person name="Roques C."/>
            <person name="Iampietro C."/>
            <person name="Lluch J."/>
            <person name="Castinel A."/>
            <person name="Donnadieu C."/>
            <person name="Desvignes T."/>
            <person name="Floi Bucao C."/>
            <person name="Jouanno E."/>
            <person name="Wen M."/>
            <person name="Mejri S."/>
            <person name="Dirks R."/>
            <person name="Jansen H."/>
            <person name="Henkel C."/>
            <person name="Chen W.J."/>
            <person name="Zahm M."/>
            <person name="Cabau C."/>
            <person name="Klopp C."/>
            <person name="Thompson A.W."/>
            <person name="Robinson-Rechavi M."/>
            <person name="Braasch I."/>
            <person name="Lecointre G."/>
            <person name="Bobe J."/>
            <person name="Postlethwait J.H."/>
            <person name="Berthelot C."/>
            <person name="Roest Crollius H."/>
            <person name="Guiguen Y."/>
        </authorList>
    </citation>
    <scope>NUCLEOTIDE SEQUENCE</scope>
    <source>
        <strain evidence="1">Concon-B</strain>
    </source>
</reference>
<accession>A0A9Q1HMN8</accession>
<organism evidence="1 2">
    <name type="scientific">Conger conger</name>
    <name type="common">Conger eel</name>
    <name type="synonym">Muraena conger</name>
    <dbReference type="NCBI Taxonomy" id="82655"/>
    <lineage>
        <taxon>Eukaryota</taxon>
        <taxon>Metazoa</taxon>
        <taxon>Chordata</taxon>
        <taxon>Craniata</taxon>
        <taxon>Vertebrata</taxon>
        <taxon>Euteleostomi</taxon>
        <taxon>Actinopterygii</taxon>
        <taxon>Neopterygii</taxon>
        <taxon>Teleostei</taxon>
        <taxon>Anguilliformes</taxon>
        <taxon>Congridae</taxon>
        <taxon>Conger</taxon>
    </lineage>
</organism>
<dbReference type="PANTHER" id="PTHR12917:SF17">
    <property type="entry name" value="NUCLEAR RECEPTOR-INTERACTING PROTEIN 2"/>
    <property type="match status" value="1"/>
</dbReference>
<protein>
    <submittedName>
        <fullName evidence="1">Uncharacterized protein</fullName>
    </submittedName>
</protein>
<dbReference type="Gene3D" id="2.40.70.10">
    <property type="entry name" value="Acid Proteases"/>
    <property type="match status" value="1"/>
</dbReference>